<evidence type="ECO:0000259" key="6">
    <source>
        <dbReference type="Pfam" id="PF01494"/>
    </source>
</evidence>
<dbReference type="EMBL" id="KN846956">
    <property type="protein sequence ID" value="KIW74012.1"/>
    <property type="molecule type" value="Genomic_DNA"/>
</dbReference>
<dbReference type="HOGENOM" id="CLU_009665_3_2_1"/>
<sequence>MLLHWGEEYLKKVLPDSLATRLREATVDPHYDWKENEAFPHLDADTGQIVRYVQMPVITRVSRKRLRKFLSQNQKLNIQCNRHLRRIDLGPSGQLTVEFEDGSRVCGACVIGSDGSRSRVREYLCGENGRLVDTGLTLINHIAKYDAEQAVFLRMHHPIVKLAFSDRGEIILLAVVDASDREHPQNWTFQVFFSWSGPPYVTDFSSPRERLRFFRENVSRFCEPWRTAVLALKDDEIVPVDRGAQFSPFRWDNRDGRITLAGDAAHAMLPHRGQGLNNAMKDASEIVDALTAVYSGKKCLNDAINAYEAEMIPRGAMEVGLSSDLAHKRVNAKWEDDIVRMGWNKPDLKV</sequence>
<dbReference type="PANTHER" id="PTHR47178:SF3">
    <property type="entry name" value="FAD-BINDING DOMAIN-CONTAINING PROTEIN"/>
    <property type="match status" value="1"/>
</dbReference>
<dbReference type="PANTHER" id="PTHR47178">
    <property type="entry name" value="MONOOXYGENASE, FAD-BINDING"/>
    <property type="match status" value="1"/>
</dbReference>
<keyword evidence="5" id="KW-0503">Monooxygenase</keyword>
<dbReference type="AlphaFoldDB" id="A0A0D2EI67"/>
<proteinExistence type="predicted"/>
<evidence type="ECO:0000256" key="3">
    <source>
        <dbReference type="ARBA" id="ARBA00022827"/>
    </source>
</evidence>
<evidence type="ECO:0000256" key="4">
    <source>
        <dbReference type="ARBA" id="ARBA00023002"/>
    </source>
</evidence>
<organism evidence="7 8">
    <name type="scientific">Phialophora macrospora</name>
    <dbReference type="NCBI Taxonomy" id="1851006"/>
    <lineage>
        <taxon>Eukaryota</taxon>
        <taxon>Fungi</taxon>
        <taxon>Dikarya</taxon>
        <taxon>Ascomycota</taxon>
        <taxon>Pezizomycotina</taxon>
        <taxon>Eurotiomycetes</taxon>
        <taxon>Chaetothyriomycetidae</taxon>
        <taxon>Chaetothyriales</taxon>
        <taxon>Herpotrichiellaceae</taxon>
        <taxon>Phialophora</taxon>
    </lineage>
</organism>
<dbReference type="Pfam" id="PF01494">
    <property type="entry name" value="FAD_binding_3"/>
    <property type="match status" value="1"/>
</dbReference>
<gene>
    <name evidence="7" type="ORF">PV04_02083</name>
</gene>
<dbReference type="InterPro" id="IPR002938">
    <property type="entry name" value="FAD-bd"/>
</dbReference>
<evidence type="ECO:0000256" key="1">
    <source>
        <dbReference type="ARBA" id="ARBA00001974"/>
    </source>
</evidence>
<evidence type="ECO:0000256" key="5">
    <source>
        <dbReference type="ARBA" id="ARBA00023033"/>
    </source>
</evidence>
<name>A0A0D2EI67_9EURO</name>
<reference evidence="7 8" key="1">
    <citation type="submission" date="2015-01" db="EMBL/GenBank/DDBJ databases">
        <title>The Genome Sequence of Capronia semiimmersa CBS27337.</title>
        <authorList>
            <consortium name="The Broad Institute Genomics Platform"/>
            <person name="Cuomo C."/>
            <person name="de Hoog S."/>
            <person name="Gorbushina A."/>
            <person name="Stielow B."/>
            <person name="Teixiera M."/>
            <person name="Abouelleil A."/>
            <person name="Chapman S.B."/>
            <person name="Priest M."/>
            <person name="Young S.K."/>
            <person name="Wortman J."/>
            <person name="Nusbaum C."/>
            <person name="Birren B."/>
        </authorList>
    </citation>
    <scope>NUCLEOTIDE SEQUENCE [LARGE SCALE GENOMIC DNA]</scope>
    <source>
        <strain evidence="7 8">CBS 27337</strain>
    </source>
</reference>
<dbReference type="SUPFAM" id="SSF51905">
    <property type="entry name" value="FAD/NAD(P)-binding domain"/>
    <property type="match status" value="1"/>
</dbReference>
<dbReference type="PRINTS" id="PR00420">
    <property type="entry name" value="RNGMNOXGNASE"/>
</dbReference>
<evidence type="ECO:0000313" key="7">
    <source>
        <dbReference type="EMBL" id="KIW74012.1"/>
    </source>
</evidence>
<protein>
    <recommendedName>
        <fullName evidence="6">FAD-binding domain-containing protein</fullName>
    </recommendedName>
</protein>
<keyword evidence="4" id="KW-0560">Oxidoreductase</keyword>
<dbReference type="Gene3D" id="3.50.50.60">
    <property type="entry name" value="FAD/NAD(P)-binding domain"/>
    <property type="match status" value="1"/>
</dbReference>
<dbReference type="InterPro" id="IPR036188">
    <property type="entry name" value="FAD/NAD-bd_sf"/>
</dbReference>
<evidence type="ECO:0000256" key="2">
    <source>
        <dbReference type="ARBA" id="ARBA00022630"/>
    </source>
</evidence>
<accession>A0A0D2EI67</accession>
<keyword evidence="2" id="KW-0285">Flavoprotein</keyword>
<dbReference type="GO" id="GO:0071949">
    <property type="term" value="F:FAD binding"/>
    <property type="evidence" value="ECO:0007669"/>
    <property type="project" value="InterPro"/>
</dbReference>
<keyword evidence="3" id="KW-0274">FAD</keyword>
<comment type="cofactor">
    <cofactor evidence="1">
        <name>FAD</name>
        <dbReference type="ChEBI" id="CHEBI:57692"/>
    </cofactor>
</comment>
<dbReference type="GO" id="GO:0004497">
    <property type="term" value="F:monooxygenase activity"/>
    <property type="evidence" value="ECO:0007669"/>
    <property type="project" value="UniProtKB-KW"/>
</dbReference>
<feature type="domain" description="FAD-binding" evidence="6">
    <location>
        <begin position="252"/>
        <end position="315"/>
    </location>
</feature>
<keyword evidence="8" id="KW-1185">Reference proteome</keyword>
<evidence type="ECO:0000313" key="8">
    <source>
        <dbReference type="Proteomes" id="UP000054266"/>
    </source>
</evidence>
<dbReference type="Proteomes" id="UP000054266">
    <property type="component" value="Unassembled WGS sequence"/>
</dbReference>
<dbReference type="STRING" id="5601.A0A0D2EI67"/>